<dbReference type="NCBIfam" id="TIGR02675">
    <property type="entry name" value="tape_meas_nterm"/>
    <property type="match status" value="1"/>
</dbReference>
<keyword evidence="1" id="KW-0472">Membrane</keyword>
<evidence type="ECO:0000256" key="1">
    <source>
        <dbReference type="SAM" id="Phobius"/>
    </source>
</evidence>
<feature type="transmembrane region" description="Helical" evidence="1">
    <location>
        <begin position="705"/>
        <end position="728"/>
    </location>
</feature>
<sequence>MADGKVVIQVTAQDEASPVADAVEKKFSGMDGQIGKSSGGFLKFGAVAGAAGALASKGIDLVTGQIGGMLSALSQSSATWQTFNGNMAMLGKSSKQIAAIKKELQDYATQTIYSASDMSSTYAQLAAVGTKNTTKLVKGFGGLAAAADDPTQAMKTLSQQATQMAGKPTVAWEDFKLMLEQTPAGMAAVAKSMGMSTSELIKNIQAGKVSTQDFFNAIATTGTNANFTKMATQYKTVGQAADGLTETLTNKLQPGFDQLSKVGIQAISGLVDWIGTVDFQPMFDGLMAGVNFMTNTVGPALVSGFKTALPVIKSTISVISSVLTTLFTFVNNNKDWLGPLAAGIVSFMIAASAISKVVSIFGAVSRAITVIKVAASVANDVKLLQFALNNMANSSKLAAAGAKILNAAIAIGPWGLVVAGIAAVVAGLTWFFTQTTTGRAMWQSFMSWLKSAWQGISTFFSGLWQGIVNVFNTAVQAVGQFLSSGVGQWLLFITVPFLGIINFFIQNWEMIKTVFFAALTAIGTFFTTAWSAITTTIQTVWNGIVAFLTGVVQLVVNAILIPIGLLILAWQAFWDAFGGYITPIWDAIVSFVTGAINAVMNVINAVLTTISSVWDSIWGAISGVASSIWSEIESIVSSAINAVSGVVSSVMSVISGIWSSIWNAISGVASSVWGAIRSTVSSAIGAVSSVVSGGISAVQGAFNRIGSIVGVVVGAMGSVVSAVSGGISRAYSAVSGWVGNMVSAGRNFVMGFVNGITGAIGSAVSAAANLAKKALGAAKSALGIHSPSRMMAKVGMFTAVGMANGISDNAKTVTKNMTSMAQGAIDAVKNADISGSVNKAFNTSPQLANLLNGHVTAEGVINANTAKMGGTSTNVSNANRSVVVNNNFNGDMSIRDENDIQSLSEKLAAQQQINLRGVW</sequence>
<evidence type="ECO:0000259" key="2">
    <source>
        <dbReference type="Pfam" id="PF20155"/>
    </source>
</evidence>
<feature type="transmembrane region" description="Helical" evidence="1">
    <location>
        <begin position="452"/>
        <end position="474"/>
    </location>
</feature>
<dbReference type="Gene3D" id="1.20.120.20">
    <property type="entry name" value="Apolipoprotein"/>
    <property type="match status" value="1"/>
</dbReference>
<accession>A0AAJ3DBY2</accession>
<dbReference type="InterPro" id="IPR013491">
    <property type="entry name" value="Tape_meas_N"/>
</dbReference>
<evidence type="ECO:0000313" key="4">
    <source>
        <dbReference type="Proteomes" id="UP000719917"/>
    </source>
</evidence>
<dbReference type="Proteomes" id="UP000719917">
    <property type="component" value="Unassembled WGS sequence"/>
</dbReference>
<dbReference type="AlphaFoldDB" id="A0AAJ3DBY2"/>
<reference evidence="3" key="1">
    <citation type="submission" date="2020-01" db="EMBL/GenBank/DDBJ databases">
        <title>First Reported Case and Whole Genome of Weissella confusa in an Equid.</title>
        <authorList>
            <person name="Little S.V."/>
            <person name="Lawhon S.D."/>
        </authorList>
    </citation>
    <scope>NUCLEOTIDE SEQUENCE</scope>
    <source>
        <strain evidence="3">718955</strain>
    </source>
</reference>
<dbReference type="PANTHER" id="PTHR37813">
    <property type="entry name" value="FELS-2 PROPHAGE PROTEIN"/>
    <property type="match status" value="1"/>
</dbReference>
<evidence type="ECO:0000313" key="3">
    <source>
        <dbReference type="EMBL" id="NBA12210.1"/>
    </source>
</evidence>
<dbReference type="Pfam" id="PF20155">
    <property type="entry name" value="TMP_3"/>
    <property type="match status" value="1"/>
</dbReference>
<feature type="transmembrane region" description="Helical" evidence="1">
    <location>
        <begin position="545"/>
        <end position="568"/>
    </location>
</feature>
<feature type="transmembrane region" description="Helical" evidence="1">
    <location>
        <begin position="404"/>
        <end position="432"/>
    </location>
</feature>
<keyword evidence="1" id="KW-1133">Transmembrane helix</keyword>
<dbReference type="EMBL" id="JAAAMQ010000020">
    <property type="protein sequence ID" value="NBA12210.1"/>
    <property type="molecule type" value="Genomic_DNA"/>
</dbReference>
<dbReference type="PANTHER" id="PTHR37813:SF1">
    <property type="entry name" value="FELS-2 PROPHAGE PROTEIN"/>
    <property type="match status" value="1"/>
</dbReference>
<protein>
    <submittedName>
        <fullName evidence="3">Tape measure protein</fullName>
    </submittedName>
</protein>
<name>A0AAJ3DBY2_WEICO</name>
<feature type="transmembrane region" description="Helical" evidence="1">
    <location>
        <begin position="748"/>
        <end position="771"/>
    </location>
</feature>
<keyword evidence="1" id="KW-0812">Transmembrane</keyword>
<proteinExistence type="predicted"/>
<gene>
    <name evidence="3" type="ORF">GTU77_08300</name>
</gene>
<feature type="transmembrane region" description="Helical" evidence="1">
    <location>
        <begin position="635"/>
        <end position="658"/>
    </location>
</feature>
<feature type="transmembrane region" description="Helical" evidence="1">
    <location>
        <begin position="678"/>
        <end position="698"/>
    </location>
</feature>
<feature type="transmembrane region" description="Helical" evidence="1">
    <location>
        <begin position="336"/>
        <end position="358"/>
    </location>
</feature>
<feature type="transmembrane region" description="Helical" evidence="1">
    <location>
        <begin position="588"/>
        <end position="614"/>
    </location>
</feature>
<feature type="domain" description="Tape measure protein N-terminal" evidence="2">
    <location>
        <begin position="74"/>
        <end position="250"/>
    </location>
</feature>
<dbReference type="SUPFAM" id="SSF48371">
    <property type="entry name" value="ARM repeat"/>
    <property type="match status" value="1"/>
</dbReference>
<feature type="transmembrane region" description="Helical" evidence="1">
    <location>
        <begin position="486"/>
        <end position="505"/>
    </location>
</feature>
<feature type="transmembrane region" description="Helical" evidence="1">
    <location>
        <begin position="511"/>
        <end position="533"/>
    </location>
</feature>
<dbReference type="RefSeq" id="WP_161691378.1">
    <property type="nucleotide sequence ID" value="NZ_JAAAMQ010000020.1"/>
</dbReference>
<organism evidence="3 4">
    <name type="scientific">Weissella confusa</name>
    <name type="common">Lactobacillus confusus</name>
    <dbReference type="NCBI Taxonomy" id="1583"/>
    <lineage>
        <taxon>Bacteria</taxon>
        <taxon>Bacillati</taxon>
        <taxon>Bacillota</taxon>
        <taxon>Bacilli</taxon>
        <taxon>Lactobacillales</taxon>
        <taxon>Lactobacillaceae</taxon>
        <taxon>Weissella</taxon>
    </lineage>
</organism>
<feature type="transmembrane region" description="Helical" evidence="1">
    <location>
        <begin position="311"/>
        <end position="330"/>
    </location>
</feature>
<dbReference type="InterPro" id="IPR016024">
    <property type="entry name" value="ARM-type_fold"/>
</dbReference>
<comment type="caution">
    <text evidence="3">The sequence shown here is derived from an EMBL/GenBank/DDBJ whole genome shotgun (WGS) entry which is preliminary data.</text>
</comment>